<evidence type="ECO:0000256" key="2">
    <source>
        <dbReference type="ARBA" id="ARBA00007511"/>
    </source>
</evidence>
<sequence>MDFLFPLGLVISSGAIIALLKIIAIDIILSGDNAVVIAMATRSLPKELQNKAIFWGTAGAVILRILFAAIIVYLLKIPYVHLIGGILLLWIAYKVLVEEEGDADIKAHTGLGQAIGTIILADAVMSLDNVVAVAGAAHGHIGMIALGVFISIPIMIFGSKLIVKVLEKYRWIAYIGSGILAYTAGEMIVRDHQFMDLLNIHEGPFTYLITIGLTAAVLLIGFLVNKRGSEDKQEHRVHQVN</sequence>
<keyword evidence="5 6" id="KW-0472">Membrane</keyword>
<evidence type="ECO:0000256" key="4">
    <source>
        <dbReference type="ARBA" id="ARBA00022989"/>
    </source>
</evidence>
<comment type="subcellular location">
    <subcellularLocation>
        <location evidence="1">Membrane</location>
        <topology evidence="1">Multi-pass membrane protein</topology>
    </subcellularLocation>
</comment>
<keyword evidence="3 6" id="KW-0812">Transmembrane</keyword>
<feature type="transmembrane region" description="Helical" evidence="6">
    <location>
        <begin position="79"/>
        <end position="97"/>
    </location>
</feature>
<comment type="similarity">
    <text evidence="2">Belongs to the TerC family.</text>
</comment>
<evidence type="ECO:0000256" key="6">
    <source>
        <dbReference type="SAM" id="Phobius"/>
    </source>
</evidence>
<dbReference type="Pfam" id="PF03741">
    <property type="entry name" value="TerC"/>
    <property type="match status" value="1"/>
</dbReference>
<dbReference type="InterPro" id="IPR022301">
    <property type="entry name" value="Integral_membrane_YjbE"/>
</dbReference>
<evidence type="ECO:0000313" key="8">
    <source>
        <dbReference type="Proteomes" id="UP000181997"/>
    </source>
</evidence>
<keyword evidence="8" id="KW-1185">Reference proteome</keyword>
<feature type="transmembrane region" description="Helical" evidence="6">
    <location>
        <begin position="52"/>
        <end position="73"/>
    </location>
</feature>
<name>A0A0V8HP03_9BACI</name>
<feature type="transmembrane region" description="Helical" evidence="6">
    <location>
        <begin position="169"/>
        <end position="185"/>
    </location>
</feature>
<dbReference type="OrthoDB" id="5295733at2"/>
<dbReference type="Proteomes" id="UP000181997">
    <property type="component" value="Unassembled WGS sequence"/>
</dbReference>
<organism evidence="7 8">
    <name type="scientific">[Bacillus] enclensis</name>
    <dbReference type="NCBI Taxonomy" id="1402860"/>
    <lineage>
        <taxon>Bacteria</taxon>
        <taxon>Bacillati</taxon>
        <taxon>Bacillota</taxon>
        <taxon>Bacilli</taxon>
        <taxon>Bacillales</taxon>
        <taxon>Bacillaceae</taxon>
        <taxon>Rossellomorea</taxon>
    </lineage>
</organism>
<protein>
    <submittedName>
        <fullName evidence="7">Integral membrane protein, YjbE family</fullName>
    </submittedName>
</protein>
<dbReference type="NCBIfam" id="TIGR03717">
    <property type="entry name" value="R_switched_YjbE"/>
    <property type="match status" value="1"/>
</dbReference>
<gene>
    <name evidence="7" type="ORF">GA0061094_0060</name>
</gene>
<feature type="transmembrane region" description="Helical" evidence="6">
    <location>
        <begin position="205"/>
        <end position="224"/>
    </location>
</feature>
<dbReference type="GO" id="GO:0016020">
    <property type="term" value="C:membrane"/>
    <property type="evidence" value="ECO:0007669"/>
    <property type="project" value="UniProtKB-SubCell"/>
</dbReference>
<accession>A0A0V8HP03</accession>
<dbReference type="RefSeq" id="WP_058297011.1">
    <property type="nucleotide sequence ID" value="NZ_FMAU01000001.1"/>
</dbReference>
<dbReference type="PANTHER" id="PTHR30238:SF4">
    <property type="entry name" value="SLL1022 PROTEIN"/>
    <property type="match status" value="1"/>
</dbReference>
<evidence type="ECO:0000256" key="1">
    <source>
        <dbReference type="ARBA" id="ARBA00004141"/>
    </source>
</evidence>
<proteinExistence type="inferred from homology"/>
<evidence type="ECO:0000256" key="5">
    <source>
        <dbReference type="ARBA" id="ARBA00023136"/>
    </source>
</evidence>
<keyword evidence="4 6" id="KW-1133">Transmembrane helix</keyword>
<feature type="transmembrane region" description="Helical" evidence="6">
    <location>
        <begin position="139"/>
        <end position="157"/>
    </location>
</feature>
<evidence type="ECO:0000256" key="3">
    <source>
        <dbReference type="ARBA" id="ARBA00022692"/>
    </source>
</evidence>
<dbReference type="InterPro" id="IPR005496">
    <property type="entry name" value="Integral_membrane_TerC"/>
</dbReference>
<feature type="transmembrane region" description="Helical" evidence="6">
    <location>
        <begin position="6"/>
        <end position="31"/>
    </location>
</feature>
<dbReference type="PANTHER" id="PTHR30238">
    <property type="entry name" value="MEMBRANE BOUND PREDICTED REDOX MODULATOR"/>
    <property type="match status" value="1"/>
</dbReference>
<dbReference type="EMBL" id="FMAU01000001">
    <property type="protein sequence ID" value="SCB72369.1"/>
    <property type="molecule type" value="Genomic_DNA"/>
</dbReference>
<reference evidence="8" key="1">
    <citation type="submission" date="2016-08" db="EMBL/GenBank/DDBJ databases">
        <authorList>
            <person name="Varghese N."/>
            <person name="Submissions Spin"/>
        </authorList>
    </citation>
    <scope>NUCLEOTIDE SEQUENCE [LARGE SCALE GENOMIC DNA]</scope>
    <source>
        <strain evidence="8">SGD-1123</strain>
    </source>
</reference>
<evidence type="ECO:0000313" key="7">
    <source>
        <dbReference type="EMBL" id="SCB72369.1"/>
    </source>
</evidence>
<dbReference type="AlphaFoldDB" id="A0A0V8HP03"/>